<dbReference type="PANTHER" id="PTHR31594:SF14">
    <property type="entry name" value="FIBRONECTIN TYPE-III DOMAIN-CONTAINING PROTEIN"/>
    <property type="match status" value="1"/>
</dbReference>
<feature type="compositionally biased region" description="Acidic residues" evidence="1">
    <location>
        <begin position="65"/>
        <end position="77"/>
    </location>
</feature>
<sequence length="250" mass="27557">MANKVDATMIMALGRNFAIGTLYNHIEDVVIPRMRLWDPSDVSRVATVKSESKETVKVHSVVTEDSSEDEDDVDDDEHGSLLSDLGMDDHSAMSLMAGLLRPTSAGAWQYAIDRTDFKMGSFDQGPKVAVHCRSSSRKVSVDPTRLEMICRPERLIKSQATHVVVAVTYGLEAFCIFSPQLSPNPDNSTNEDGTAVAKTLDYAHYFANGLLNGRNRLEMDQDEDGRLCLIPLDLQCILYSDLIGLKSGQS</sequence>
<feature type="region of interest" description="Disordered" evidence="1">
    <location>
        <begin position="53"/>
        <end position="81"/>
    </location>
</feature>
<dbReference type="PANTHER" id="PTHR31594">
    <property type="entry name" value="AIG1-TYPE G DOMAIN-CONTAINING PROTEIN"/>
    <property type="match status" value="1"/>
</dbReference>
<reference evidence="2" key="1">
    <citation type="submission" date="2021-11" db="EMBL/GenBank/DDBJ databases">
        <authorList>
            <person name="Schell T."/>
        </authorList>
    </citation>
    <scope>NUCLEOTIDE SEQUENCE</scope>
    <source>
        <strain evidence="2">M5</strain>
    </source>
</reference>
<protein>
    <submittedName>
        <fullName evidence="2">Uncharacterized protein</fullName>
    </submittedName>
</protein>
<comment type="caution">
    <text evidence="2">The sequence shown here is derived from an EMBL/GenBank/DDBJ whole genome shotgun (WGS) entry which is preliminary data.</text>
</comment>
<keyword evidence="3" id="KW-1185">Reference proteome</keyword>
<organism evidence="2 3">
    <name type="scientific">Daphnia galeata</name>
    <dbReference type="NCBI Taxonomy" id="27404"/>
    <lineage>
        <taxon>Eukaryota</taxon>
        <taxon>Metazoa</taxon>
        <taxon>Ecdysozoa</taxon>
        <taxon>Arthropoda</taxon>
        <taxon>Crustacea</taxon>
        <taxon>Branchiopoda</taxon>
        <taxon>Diplostraca</taxon>
        <taxon>Cladocera</taxon>
        <taxon>Anomopoda</taxon>
        <taxon>Daphniidae</taxon>
        <taxon>Daphnia</taxon>
    </lineage>
</organism>
<proteinExistence type="predicted"/>
<dbReference type="Proteomes" id="UP000789390">
    <property type="component" value="Unassembled WGS sequence"/>
</dbReference>
<dbReference type="OrthoDB" id="8954335at2759"/>
<accession>A0A8J2RB61</accession>
<evidence type="ECO:0000313" key="2">
    <source>
        <dbReference type="EMBL" id="CAH0098893.1"/>
    </source>
</evidence>
<dbReference type="AlphaFoldDB" id="A0A8J2RB61"/>
<evidence type="ECO:0000313" key="3">
    <source>
        <dbReference type="Proteomes" id="UP000789390"/>
    </source>
</evidence>
<dbReference type="InterPro" id="IPR052090">
    <property type="entry name" value="Cytolytic_pore-forming_toxin"/>
</dbReference>
<evidence type="ECO:0000256" key="1">
    <source>
        <dbReference type="SAM" id="MobiDB-lite"/>
    </source>
</evidence>
<gene>
    <name evidence="2" type="ORF">DGAL_LOCUS1001</name>
</gene>
<name>A0A8J2RB61_9CRUS</name>
<dbReference type="EMBL" id="CAKKLH010000010">
    <property type="protein sequence ID" value="CAH0098893.1"/>
    <property type="molecule type" value="Genomic_DNA"/>
</dbReference>